<keyword evidence="2" id="KW-0812">Transmembrane</keyword>
<keyword evidence="4" id="KW-0418">Kinase</keyword>
<proteinExistence type="predicted"/>
<dbReference type="RefSeq" id="WP_386741147.1">
    <property type="nucleotide sequence ID" value="NZ_JBHSMG010000005.1"/>
</dbReference>
<gene>
    <name evidence="4" type="ORF">ACFPJ4_14400</name>
</gene>
<feature type="transmembrane region" description="Helical" evidence="2">
    <location>
        <begin position="171"/>
        <end position="191"/>
    </location>
</feature>
<dbReference type="Pfam" id="PF02518">
    <property type="entry name" value="HATPase_c"/>
    <property type="match status" value="1"/>
</dbReference>
<keyword evidence="2" id="KW-1133">Transmembrane helix</keyword>
<comment type="caution">
    <text evidence="4">The sequence shown here is derived from an EMBL/GenBank/DDBJ whole genome shotgun (WGS) entry which is preliminary data.</text>
</comment>
<keyword evidence="5" id="KW-1185">Reference proteome</keyword>
<accession>A0ABW0NSN1</accession>
<dbReference type="Gene3D" id="3.30.565.10">
    <property type="entry name" value="Histidine kinase-like ATPase, C-terminal domain"/>
    <property type="match status" value="1"/>
</dbReference>
<sequence length="425" mass="44125">MAASGPPTPPPGRRVTNPLSLTRVESAVARSAAGFGIAFFLQSLPALLGQQSSVNPVYFGASVGLIVAALLFAAATSIGGRGVRTASITFCAVYLVMLVTWPLAVNDPEHAPTDSPWLYYLLTIATAMAAIGFGIRTAIVYLLAVPAIYALIRLTPAGGHSTVLQAALDSVYAVILGGVITIIFTILRYAARAVDRAQDTALERYSHAVRQHATEAERVQVDAIVHDSVLTTLLSAARAYTPEAQELAATMAGNAIGYLRDAVATAPDADAMVRGGVVASRIAEAAAAMSQPISVRTIGVGHSSMPLVVAEAVYSAAVQGMVNSLQHAGGAVERWVTIRGRADNGIEVQIGDRGAGFDLASVPQERLGVRVSIIERLATAGGRAEIESTPGAGTKITLRWPDGSSSGAPEFAGFVAEAERKRGES</sequence>
<dbReference type="Proteomes" id="UP001596039">
    <property type="component" value="Unassembled WGS sequence"/>
</dbReference>
<feature type="region of interest" description="Disordered" evidence="1">
    <location>
        <begin position="388"/>
        <end position="412"/>
    </location>
</feature>
<name>A0ABW0NSN1_9MICO</name>
<evidence type="ECO:0000256" key="2">
    <source>
        <dbReference type="SAM" id="Phobius"/>
    </source>
</evidence>
<dbReference type="InterPro" id="IPR003594">
    <property type="entry name" value="HATPase_dom"/>
</dbReference>
<feature type="domain" description="Histidine kinase/HSP90-like ATPase" evidence="3">
    <location>
        <begin position="321"/>
        <end position="402"/>
    </location>
</feature>
<keyword evidence="4" id="KW-0808">Transferase</keyword>
<feature type="transmembrane region" description="Helical" evidence="2">
    <location>
        <begin position="117"/>
        <end position="135"/>
    </location>
</feature>
<protein>
    <submittedName>
        <fullName evidence="4">Sensor histidine kinase</fullName>
    </submittedName>
</protein>
<dbReference type="GO" id="GO:0016301">
    <property type="term" value="F:kinase activity"/>
    <property type="evidence" value="ECO:0007669"/>
    <property type="project" value="UniProtKB-KW"/>
</dbReference>
<dbReference type="SUPFAM" id="SSF55874">
    <property type="entry name" value="ATPase domain of HSP90 chaperone/DNA topoisomerase II/histidine kinase"/>
    <property type="match status" value="1"/>
</dbReference>
<evidence type="ECO:0000256" key="1">
    <source>
        <dbReference type="SAM" id="MobiDB-lite"/>
    </source>
</evidence>
<keyword evidence="2" id="KW-0472">Membrane</keyword>
<feature type="transmembrane region" description="Helical" evidence="2">
    <location>
        <begin position="140"/>
        <end position="159"/>
    </location>
</feature>
<reference evidence="5" key="1">
    <citation type="journal article" date="2019" name="Int. J. Syst. Evol. Microbiol.">
        <title>The Global Catalogue of Microorganisms (GCM) 10K type strain sequencing project: providing services to taxonomists for standard genome sequencing and annotation.</title>
        <authorList>
            <consortium name="The Broad Institute Genomics Platform"/>
            <consortium name="The Broad Institute Genome Sequencing Center for Infectious Disease"/>
            <person name="Wu L."/>
            <person name="Ma J."/>
        </authorList>
    </citation>
    <scope>NUCLEOTIDE SEQUENCE [LARGE SCALE GENOMIC DNA]</scope>
    <source>
        <strain evidence="5">CGMCC 4.6997</strain>
    </source>
</reference>
<feature type="transmembrane region" description="Helical" evidence="2">
    <location>
        <begin position="87"/>
        <end position="105"/>
    </location>
</feature>
<dbReference type="InterPro" id="IPR036890">
    <property type="entry name" value="HATPase_C_sf"/>
</dbReference>
<dbReference type="EMBL" id="JBHSMG010000005">
    <property type="protein sequence ID" value="MFC5503436.1"/>
    <property type="molecule type" value="Genomic_DNA"/>
</dbReference>
<organism evidence="4 5">
    <name type="scientific">Lysinimonas soli</name>
    <dbReference type="NCBI Taxonomy" id="1074233"/>
    <lineage>
        <taxon>Bacteria</taxon>
        <taxon>Bacillati</taxon>
        <taxon>Actinomycetota</taxon>
        <taxon>Actinomycetes</taxon>
        <taxon>Micrococcales</taxon>
        <taxon>Microbacteriaceae</taxon>
        <taxon>Lysinimonas</taxon>
    </lineage>
</organism>
<evidence type="ECO:0000259" key="3">
    <source>
        <dbReference type="Pfam" id="PF02518"/>
    </source>
</evidence>
<feature type="transmembrane region" description="Helical" evidence="2">
    <location>
        <begin position="57"/>
        <end position="75"/>
    </location>
</feature>
<evidence type="ECO:0000313" key="4">
    <source>
        <dbReference type="EMBL" id="MFC5503436.1"/>
    </source>
</evidence>
<evidence type="ECO:0000313" key="5">
    <source>
        <dbReference type="Proteomes" id="UP001596039"/>
    </source>
</evidence>